<dbReference type="EMBL" id="OW240914">
    <property type="protein sequence ID" value="CAH2278235.1"/>
    <property type="molecule type" value="Genomic_DNA"/>
</dbReference>
<evidence type="ECO:0000313" key="1">
    <source>
        <dbReference type="EMBL" id="CAH2278235.1"/>
    </source>
</evidence>
<reference evidence="1" key="1">
    <citation type="submission" date="2022-03" db="EMBL/GenBank/DDBJ databases">
        <authorList>
            <person name="Alioto T."/>
            <person name="Alioto T."/>
            <person name="Gomez Garrido J."/>
        </authorList>
    </citation>
    <scope>NUCLEOTIDE SEQUENCE</scope>
</reference>
<sequence length="85" mass="9928">GPMYPITGNSPGLDKRTLDVLGKGPYIRLVDLCWDRALLSIRDLLPHRTPLTMELFRYNQHRHFSSSVMIHLFDLHKQLLLVEEM</sequence>
<evidence type="ECO:0000313" key="2">
    <source>
        <dbReference type="Proteomes" id="UP001295444"/>
    </source>
</evidence>
<feature type="non-terminal residue" evidence="1">
    <location>
        <position position="1"/>
    </location>
</feature>
<dbReference type="Proteomes" id="UP001295444">
    <property type="component" value="Chromosome 03"/>
</dbReference>
<name>A0AAD1RVU7_PELCU</name>
<organism evidence="1 2">
    <name type="scientific">Pelobates cultripes</name>
    <name type="common">Western spadefoot toad</name>
    <dbReference type="NCBI Taxonomy" id="61616"/>
    <lineage>
        <taxon>Eukaryota</taxon>
        <taxon>Metazoa</taxon>
        <taxon>Chordata</taxon>
        <taxon>Craniata</taxon>
        <taxon>Vertebrata</taxon>
        <taxon>Euteleostomi</taxon>
        <taxon>Amphibia</taxon>
        <taxon>Batrachia</taxon>
        <taxon>Anura</taxon>
        <taxon>Pelobatoidea</taxon>
        <taxon>Pelobatidae</taxon>
        <taxon>Pelobates</taxon>
    </lineage>
</organism>
<proteinExistence type="predicted"/>
<keyword evidence="2" id="KW-1185">Reference proteome</keyword>
<gene>
    <name evidence="1" type="ORF">PECUL_23A024381</name>
</gene>
<protein>
    <submittedName>
        <fullName evidence="1">Uncharacterized protein</fullName>
    </submittedName>
</protein>
<accession>A0AAD1RVU7</accession>
<dbReference type="AlphaFoldDB" id="A0AAD1RVU7"/>